<feature type="signal peptide" evidence="1">
    <location>
        <begin position="1"/>
        <end position="27"/>
    </location>
</feature>
<gene>
    <name evidence="2" type="ORF">TNCT_121461</name>
</gene>
<evidence type="ECO:0000313" key="2">
    <source>
        <dbReference type="EMBL" id="GFR21704.1"/>
    </source>
</evidence>
<dbReference type="EMBL" id="BMAO01008196">
    <property type="protein sequence ID" value="GFR21704.1"/>
    <property type="molecule type" value="Genomic_DNA"/>
</dbReference>
<keyword evidence="1" id="KW-0732">Signal</keyword>
<feature type="chain" id="PRO_5036481963" evidence="1">
    <location>
        <begin position="28"/>
        <end position="117"/>
    </location>
</feature>
<keyword evidence="3" id="KW-1185">Reference proteome</keyword>
<proteinExistence type="predicted"/>
<dbReference type="AlphaFoldDB" id="A0A8X6HDQ7"/>
<reference evidence="2" key="1">
    <citation type="submission" date="2020-07" db="EMBL/GenBank/DDBJ databases">
        <title>Multicomponent nature underlies the extraordinary mechanical properties of spider dragline silk.</title>
        <authorList>
            <person name="Kono N."/>
            <person name="Nakamura H."/>
            <person name="Mori M."/>
            <person name="Yoshida Y."/>
            <person name="Ohtoshi R."/>
            <person name="Malay A.D."/>
            <person name="Moran D.A.P."/>
            <person name="Tomita M."/>
            <person name="Numata K."/>
            <person name="Arakawa K."/>
        </authorList>
    </citation>
    <scope>NUCLEOTIDE SEQUENCE</scope>
</reference>
<sequence length="117" mass="13148">MTGTKLAALFEMEILIFFLLLFTPRFSNDFHDFYSPDGCPPSRMQTQEATQIVSKVQRVPKILDGAGNFAKYSILSRSSPFPAKGDQTIHEHPGTYGGNFMEQCLDLCSDWHGGELR</sequence>
<accession>A0A8X6HDQ7</accession>
<protein>
    <submittedName>
        <fullName evidence="2">Uncharacterized protein</fullName>
    </submittedName>
</protein>
<organism evidence="2 3">
    <name type="scientific">Trichonephila clavata</name>
    <name type="common">Joro spider</name>
    <name type="synonym">Nephila clavata</name>
    <dbReference type="NCBI Taxonomy" id="2740835"/>
    <lineage>
        <taxon>Eukaryota</taxon>
        <taxon>Metazoa</taxon>
        <taxon>Ecdysozoa</taxon>
        <taxon>Arthropoda</taxon>
        <taxon>Chelicerata</taxon>
        <taxon>Arachnida</taxon>
        <taxon>Araneae</taxon>
        <taxon>Araneomorphae</taxon>
        <taxon>Entelegynae</taxon>
        <taxon>Araneoidea</taxon>
        <taxon>Nephilidae</taxon>
        <taxon>Trichonephila</taxon>
    </lineage>
</organism>
<comment type="caution">
    <text evidence="2">The sequence shown here is derived from an EMBL/GenBank/DDBJ whole genome shotgun (WGS) entry which is preliminary data.</text>
</comment>
<name>A0A8X6HDQ7_TRICU</name>
<dbReference type="Proteomes" id="UP000887116">
    <property type="component" value="Unassembled WGS sequence"/>
</dbReference>
<evidence type="ECO:0000256" key="1">
    <source>
        <dbReference type="SAM" id="SignalP"/>
    </source>
</evidence>
<evidence type="ECO:0000313" key="3">
    <source>
        <dbReference type="Proteomes" id="UP000887116"/>
    </source>
</evidence>